<dbReference type="Gene3D" id="2.40.420.20">
    <property type="match status" value="1"/>
</dbReference>
<name>A0A9X3CDG1_9VIBR</name>
<reference evidence="5" key="1">
    <citation type="submission" date="2022-02" db="EMBL/GenBank/DDBJ databases">
        <title>Vibrio sp. nov., a new bacterium isolated from Bohai sea, China.</title>
        <authorList>
            <person name="Yuan Y."/>
        </authorList>
    </citation>
    <scope>NUCLEOTIDE SEQUENCE</scope>
    <source>
        <strain evidence="5">DBSS07</strain>
    </source>
</reference>
<organism evidence="5 6">
    <name type="scientific">Vibrio paucivorans</name>
    <dbReference type="NCBI Taxonomy" id="2829489"/>
    <lineage>
        <taxon>Bacteria</taxon>
        <taxon>Pseudomonadati</taxon>
        <taxon>Pseudomonadota</taxon>
        <taxon>Gammaproteobacteria</taxon>
        <taxon>Vibrionales</taxon>
        <taxon>Vibrionaceae</taxon>
        <taxon>Vibrio</taxon>
    </lineage>
</organism>
<evidence type="ECO:0000256" key="3">
    <source>
        <dbReference type="SAM" id="SignalP"/>
    </source>
</evidence>
<dbReference type="NCBIfam" id="TIGR01730">
    <property type="entry name" value="RND_mfp"/>
    <property type="match status" value="1"/>
</dbReference>
<dbReference type="GO" id="GO:0016020">
    <property type="term" value="C:membrane"/>
    <property type="evidence" value="ECO:0007669"/>
    <property type="project" value="InterPro"/>
</dbReference>
<comment type="caution">
    <text evidence="5">The sequence shown here is derived from an EMBL/GenBank/DDBJ whole genome shotgun (WGS) entry which is preliminary data.</text>
</comment>
<dbReference type="GO" id="GO:0022857">
    <property type="term" value="F:transmembrane transporter activity"/>
    <property type="evidence" value="ECO:0007669"/>
    <property type="project" value="InterPro"/>
</dbReference>
<dbReference type="PANTHER" id="PTHR30097">
    <property type="entry name" value="CATION EFFLUX SYSTEM PROTEIN CUSB"/>
    <property type="match status" value="1"/>
</dbReference>
<feature type="signal peptide" evidence="3">
    <location>
        <begin position="1"/>
        <end position="24"/>
    </location>
</feature>
<evidence type="ECO:0000313" key="5">
    <source>
        <dbReference type="EMBL" id="MCW8333637.1"/>
    </source>
</evidence>
<evidence type="ECO:0000256" key="1">
    <source>
        <dbReference type="ARBA" id="ARBA00009477"/>
    </source>
</evidence>
<dbReference type="GO" id="GO:0015679">
    <property type="term" value="P:plasma membrane copper ion transport"/>
    <property type="evidence" value="ECO:0007669"/>
    <property type="project" value="TreeGrafter"/>
</dbReference>
<dbReference type="GO" id="GO:0046914">
    <property type="term" value="F:transition metal ion binding"/>
    <property type="evidence" value="ECO:0007669"/>
    <property type="project" value="TreeGrafter"/>
</dbReference>
<evidence type="ECO:0000256" key="2">
    <source>
        <dbReference type="ARBA" id="ARBA00022448"/>
    </source>
</evidence>
<dbReference type="GO" id="GO:0060003">
    <property type="term" value="P:copper ion export"/>
    <property type="evidence" value="ECO:0007669"/>
    <property type="project" value="TreeGrafter"/>
</dbReference>
<feature type="domain" description="Multidrug resistance protein MdtA-like barrel-sandwich hybrid" evidence="4">
    <location>
        <begin position="94"/>
        <end position="229"/>
    </location>
</feature>
<protein>
    <submittedName>
        <fullName evidence="5">Efflux RND transporter periplasmic adaptor subunit</fullName>
    </submittedName>
</protein>
<accession>A0A9X3CDG1</accession>
<gene>
    <name evidence="5" type="ORF">MD483_07350</name>
</gene>
<dbReference type="EMBL" id="JAKRRX010000030">
    <property type="protein sequence ID" value="MCW8333637.1"/>
    <property type="molecule type" value="Genomic_DNA"/>
</dbReference>
<dbReference type="Proteomes" id="UP001155586">
    <property type="component" value="Unassembled WGS sequence"/>
</dbReference>
<keyword evidence="6" id="KW-1185">Reference proteome</keyword>
<evidence type="ECO:0000259" key="4">
    <source>
        <dbReference type="Pfam" id="PF25917"/>
    </source>
</evidence>
<dbReference type="Gene3D" id="1.10.287.470">
    <property type="entry name" value="Helix hairpin bin"/>
    <property type="match status" value="1"/>
</dbReference>
<dbReference type="RefSeq" id="WP_265687146.1">
    <property type="nucleotide sequence ID" value="NZ_JAKRRX010000030.1"/>
</dbReference>
<keyword evidence="2" id="KW-0813">Transport</keyword>
<sequence length="387" mass="42271">MNITIKVLFPIVNLIMLISTPVSANQVNDDHSIELTSSIEISEEETDHSEDNTNYIVLTKEQIEVANIQTTQVDEQPFNLGNVATATVIPDRDNTVVITPQIDIQILQRKVGLGQRVTKGDVLLTLGGSSVAQAQADYVTAQSEWDRVRSMGPNTVSASRRIQAQVAVELTRAILESIGMTPKQIKTLADKPEAIGSYDLIAPIDARVQQDIAQIGQVVTAATPLMLLIDESRLQVVAELTPTQTEQISIGSKIILEFDDTKRIEGSIVGRSHSIDTITRTEQVWAEFSNVEPAIHIGQFAEMYLPNAEKTNGIILPDAALTRGQDGDWQVFLASSEGFQPQEVDIIDSQNGMNLIYGLKQGTEVVVEGAFFLASEQAKSGFDIHAH</sequence>
<dbReference type="InterPro" id="IPR058625">
    <property type="entry name" value="MdtA-like_BSH"/>
</dbReference>
<dbReference type="InterPro" id="IPR051909">
    <property type="entry name" value="MFP_Cation_Efflux"/>
</dbReference>
<dbReference type="SUPFAM" id="SSF111369">
    <property type="entry name" value="HlyD-like secretion proteins"/>
    <property type="match status" value="1"/>
</dbReference>
<dbReference type="Gene3D" id="2.40.50.100">
    <property type="match status" value="1"/>
</dbReference>
<dbReference type="Pfam" id="PF25917">
    <property type="entry name" value="BSH_RND"/>
    <property type="match status" value="1"/>
</dbReference>
<dbReference type="Gene3D" id="2.40.30.170">
    <property type="match status" value="1"/>
</dbReference>
<dbReference type="AlphaFoldDB" id="A0A9X3CDG1"/>
<dbReference type="InterPro" id="IPR006143">
    <property type="entry name" value="RND_pump_MFP"/>
</dbReference>
<dbReference type="GO" id="GO:0030288">
    <property type="term" value="C:outer membrane-bounded periplasmic space"/>
    <property type="evidence" value="ECO:0007669"/>
    <property type="project" value="TreeGrafter"/>
</dbReference>
<keyword evidence="3" id="KW-0732">Signal</keyword>
<feature type="chain" id="PRO_5040969235" evidence="3">
    <location>
        <begin position="25"/>
        <end position="387"/>
    </location>
</feature>
<evidence type="ECO:0000313" key="6">
    <source>
        <dbReference type="Proteomes" id="UP001155586"/>
    </source>
</evidence>
<proteinExistence type="inferred from homology"/>
<dbReference type="PANTHER" id="PTHR30097:SF15">
    <property type="entry name" value="CATION EFFLUX SYSTEM PROTEIN CUSB"/>
    <property type="match status" value="1"/>
</dbReference>
<comment type="similarity">
    <text evidence="1">Belongs to the membrane fusion protein (MFP) (TC 8.A.1) family.</text>
</comment>